<feature type="region of interest" description="Disordered" evidence="1">
    <location>
        <begin position="1"/>
        <end position="21"/>
    </location>
</feature>
<name>A0ABQ7QIL6_PLUXY</name>
<accession>A0ABQ7QIL6</accession>
<protein>
    <submittedName>
        <fullName evidence="2">Uncharacterized protein</fullName>
    </submittedName>
</protein>
<feature type="compositionally biased region" description="Gly residues" evidence="1">
    <location>
        <begin position="10"/>
        <end position="21"/>
    </location>
</feature>
<dbReference type="EMBL" id="JAHIBW010000014">
    <property type="protein sequence ID" value="KAG7305031.1"/>
    <property type="molecule type" value="Genomic_DNA"/>
</dbReference>
<evidence type="ECO:0000313" key="2">
    <source>
        <dbReference type="EMBL" id="KAG7305031.1"/>
    </source>
</evidence>
<comment type="caution">
    <text evidence="2">The sequence shown here is derived from an EMBL/GenBank/DDBJ whole genome shotgun (WGS) entry which is preliminary data.</text>
</comment>
<reference evidence="2 3" key="1">
    <citation type="submission" date="2021-06" db="EMBL/GenBank/DDBJ databases">
        <title>A haploid diamondback moth (Plutella xylostella L.) genome assembly resolves 31 chromosomes and identifies a diamide resistance mutation.</title>
        <authorList>
            <person name="Ward C.M."/>
            <person name="Perry K.D."/>
            <person name="Baker G."/>
            <person name="Powis K."/>
            <person name="Heckel D.G."/>
            <person name="Baxter S.W."/>
        </authorList>
    </citation>
    <scope>NUCLEOTIDE SEQUENCE [LARGE SCALE GENOMIC DNA]</scope>
    <source>
        <strain evidence="2 3">LV</strain>
        <tissue evidence="2">Single pupa</tissue>
    </source>
</reference>
<keyword evidence="3" id="KW-1185">Reference proteome</keyword>
<sequence>MEWSEDEAARGGGGAGARGGVGESAAAAAAGLGASPTDIKYLLKQLDTNSGDSHCFTLLWLGHGVPVASILYYSLGAVVFGVSRGKGTFETIAFTLEFTTAGGLEHVNT</sequence>
<organism evidence="2 3">
    <name type="scientific">Plutella xylostella</name>
    <name type="common">Diamondback moth</name>
    <name type="synonym">Plutella maculipennis</name>
    <dbReference type="NCBI Taxonomy" id="51655"/>
    <lineage>
        <taxon>Eukaryota</taxon>
        <taxon>Metazoa</taxon>
        <taxon>Ecdysozoa</taxon>
        <taxon>Arthropoda</taxon>
        <taxon>Hexapoda</taxon>
        <taxon>Insecta</taxon>
        <taxon>Pterygota</taxon>
        <taxon>Neoptera</taxon>
        <taxon>Endopterygota</taxon>
        <taxon>Lepidoptera</taxon>
        <taxon>Glossata</taxon>
        <taxon>Ditrysia</taxon>
        <taxon>Yponomeutoidea</taxon>
        <taxon>Plutellidae</taxon>
        <taxon>Plutella</taxon>
    </lineage>
</organism>
<proteinExistence type="predicted"/>
<evidence type="ECO:0000256" key="1">
    <source>
        <dbReference type="SAM" id="MobiDB-lite"/>
    </source>
</evidence>
<evidence type="ECO:0000313" key="3">
    <source>
        <dbReference type="Proteomes" id="UP000823941"/>
    </source>
</evidence>
<gene>
    <name evidence="2" type="ORF">JYU34_010478</name>
</gene>
<dbReference type="Proteomes" id="UP000823941">
    <property type="component" value="Chromosome 14"/>
</dbReference>